<evidence type="ECO:0000313" key="2">
    <source>
        <dbReference type="EMBL" id="MBB5225813.1"/>
    </source>
</evidence>
<gene>
    <name evidence="2" type="ORF">HNP76_001170</name>
</gene>
<name>A0A7W8LLY1_9SPIR</name>
<dbReference type="SUPFAM" id="SSF56300">
    <property type="entry name" value="Metallo-dependent phosphatases"/>
    <property type="match status" value="1"/>
</dbReference>
<sequence length="231" mass="25220">MKFLVLSDIHGDLDNLDKLDSRFKEADAVLFGGDFAKFEHEETGKPVLEKLLSKHENIFSVLGNCDNPEFLSDIENADVSVEGALAFHEGIAICGSGGGTKFTGTTPFERDEDEILSDYNVVENSSGECADENGHWSNLILIMHNPPKDTACDALPNGIHVGSEKLRSYIEKRTPFLVVTGHIHESAGIEKLSNTTVINPGSLAEGKYGWIEAEKDSEGNWSVKKAELLSL</sequence>
<feature type="domain" description="Calcineurin-like phosphoesterase" evidence="1">
    <location>
        <begin position="1"/>
        <end position="185"/>
    </location>
</feature>
<comment type="caution">
    <text evidence="2">The sequence shown here is derived from an EMBL/GenBank/DDBJ whole genome shotgun (WGS) entry which is preliminary data.</text>
</comment>
<dbReference type="Pfam" id="PF00149">
    <property type="entry name" value="Metallophos"/>
    <property type="match status" value="1"/>
</dbReference>
<evidence type="ECO:0000259" key="1">
    <source>
        <dbReference type="Pfam" id="PF00149"/>
    </source>
</evidence>
<accession>A0A7W8LLY1</accession>
<dbReference type="PANTHER" id="PTHR37523">
    <property type="entry name" value="METALLOPHOSPHOESTERASE"/>
    <property type="match status" value="1"/>
</dbReference>
<dbReference type="PANTHER" id="PTHR37523:SF1">
    <property type="entry name" value="CALCINEURIN-LIKE PHOSPHOESTERASE DOMAIN-CONTAINING PROTEIN"/>
    <property type="match status" value="1"/>
</dbReference>
<dbReference type="InterPro" id="IPR029052">
    <property type="entry name" value="Metallo-depent_PP-like"/>
</dbReference>
<dbReference type="InterPro" id="IPR004843">
    <property type="entry name" value="Calcineurin-like_PHP"/>
</dbReference>
<dbReference type="AlphaFoldDB" id="A0A7W8LLY1"/>
<dbReference type="Proteomes" id="UP000518887">
    <property type="component" value="Unassembled WGS sequence"/>
</dbReference>
<evidence type="ECO:0000313" key="3">
    <source>
        <dbReference type="Proteomes" id="UP000518887"/>
    </source>
</evidence>
<reference evidence="2 3" key="1">
    <citation type="submission" date="2020-08" db="EMBL/GenBank/DDBJ databases">
        <title>Genomic Encyclopedia of Type Strains, Phase IV (KMG-IV): sequencing the most valuable type-strain genomes for metagenomic binning, comparative biology and taxonomic classification.</title>
        <authorList>
            <person name="Goeker M."/>
        </authorList>
    </citation>
    <scope>NUCLEOTIDE SEQUENCE [LARGE SCALE GENOMIC DNA]</scope>
    <source>
        <strain evidence="2 3">DSM 103462</strain>
    </source>
</reference>
<organism evidence="2 3">
    <name type="scientific">Treponema ruminis</name>
    <dbReference type="NCBI Taxonomy" id="744515"/>
    <lineage>
        <taxon>Bacteria</taxon>
        <taxon>Pseudomonadati</taxon>
        <taxon>Spirochaetota</taxon>
        <taxon>Spirochaetia</taxon>
        <taxon>Spirochaetales</taxon>
        <taxon>Treponemataceae</taxon>
        <taxon>Treponema</taxon>
    </lineage>
</organism>
<keyword evidence="3" id="KW-1185">Reference proteome</keyword>
<protein>
    <recommendedName>
        <fullName evidence="1">Calcineurin-like phosphoesterase domain-containing protein</fullName>
    </recommendedName>
</protein>
<dbReference type="Gene3D" id="3.60.21.10">
    <property type="match status" value="1"/>
</dbReference>
<dbReference type="EMBL" id="JACHFQ010000003">
    <property type="protein sequence ID" value="MBB5225813.1"/>
    <property type="molecule type" value="Genomic_DNA"/>
</dbReference>
<proteinExistence type="predicted"/>
<dbReference type="RefSeq" id="WP_184658451.1">
    <property type="nucleotide sequence ID" value="NZ_CP031518.1"/>
</dbReference>